<dbReference type="OrthoDB" id="194443at2759"/>
<reference evidence="3 4" key="1">
    <citation type="submission" date="2019-06" db="EMBL/GenBank/DDBJ databases">
        <title>Draft genome sequence of the filamentous fungus Phialemoniopsis curvata isolated from diesel fuel.</title>
        <authorList>
            <person name="Varaljay V.A."/>
            <person name="Lyon W.J."/>
            <person name="Crouch A.L."/>
            <person name="Drake C.E."/>
            <person name="Hollomon J.M."/>
            <person name="Nadeau L.J."/>
            <person name="Nunn H.S."/>
            <person name="Stevenson B.S."/>
            <person name="Bojanowski C.L."/>
            <person name="Crookes-Goodson W.J."/>
        </authorList>
    </citation>
    <scope>NUCLEOTIDE SEQUENCE [LARGE SCALE GENOMIC DNA]</scope>
    <source>
        <strain evidence="3 4">D216</strain>
    </source>
</reference>
<sequence length="279" mass="31049">MASTRAGSTMDLDSQSFGVRDSDREDTNQDMNQTIIGAGLSFTKSQTSPAKGDKAKSAAAQPSPAHLFRSPLTIVTIKVGPQAFQVHKELLTKNSRYFEAAFNGSFMESKDGKMTLEEVQPADFGFYVDIVYRAHFNPGISLRKEHTGGSLSTKQILTLWSLADRFLDDVVRAMAKESLDHRLGLYSVTLWKSLARKREKDDVSGRMGRLQDAYYQCLDHDIPFEDLIVEAASNCPPQVYVDCVGMMDPEFMALVSKRLVLRQAGEEVIPRKRRAAGTD</sequence>
<dbReference type="GeneID" id="41970572"/>
<dbReference type="EMBL" id="SKBQ01000013">
    <property type="protein sequence ID" value="TPX17482.1"/>
    <property type="molecule type" value="Genomic_DNA"/>
</dbReference>
<protein>
    <recommendedName>
        <fullName evidence="2">BTB domain-containing protein</fullName>
    </recommendedName>
</protein>
<evidence type="ECO:0000313" key="4">
    <source>
        <dbReference type="Proteomes" id="UP000319257"/>
    </source>
</evidence>
<evidence type="ECO:0000313" key="3">
    <source>
        <dbReference type="EMBL" id="TPX17482.1"/>
    </source>
</evidence>
<organism evidence="3 4">
    <name type="scientific">Thyridium curvatum</name>
    <dbReference type="NCBI Taxonomy" id="1093900"/>
    <lineage>
        <taxon>Eukaryota</taxon>
        <taxon>Fungi</taxon>
        <taxon>Dikarya</taxon>
        <taxon>Ascomycota</taxon>
        <taxon>Pezizomycotina</taxon>
        <taxon>Sordariomycetes</taxon>
        <taxon>Sordariomycetidae</taxon>
        <taxon>Thyridiales</taxon>
        <taxon>Thyridiaceae</taxon>
        <taxon>Thyridium</taxon>
    </lineage>
</organism>
<dbReference type="InterPro" id="IPR000210">
    <property type="entry name" value="BTB/POZ_dom"/>
</dbReference>
<comment type="caution">
    <text evidence="3">The sequence shown here is derived from an EMBL/GenBank/DDBJ whole genome shotgun (WGS) entry which is preliminary data.</text>
</comment>
<dbReference type="PANTHER" id="PTHR47843">
    <property type="entry name" value="BTB DOMAIN-CONTAINING PROTEIN-RELATED"/>
    <property type="match status" value="1"/>
</dbReference>
<dbReference type="STRING" id="1093900.A0A507B5E8"/>
<dbReference type="SUPFAM" id="SSF54695">
    <property type="entry name" value="POZ domain"/>
    <property type="match status" value="1"/>
</dbReference>
<proteinExistence type="predicted"/>
<gene>
    <name evidence="3" type="ORF">E0L32_003125</name>
</gene>
<feature type="domain" description="BTB" evidence="2">
    <location>
        <begin position="73"/>
        <end position="140"/>
    </location>
</feature>
<evidence type="ECO:0000256" key="1">
    <source>
        <dbReference type="SAM" id="MobiDB-lite"/>
    </source>
</evidence>
<accession>A0A507B5E8</accession>
<dbReference type="CDD" id="cd18186">
    <property type="entry name" value="BTB_POZ_ZBTB_KLHL-like"/>
    <property type="match status" value="1"/>
</dbReference>
<feature type="compositionally biased region" description="Polar residues" evidence="1">
    <location>
        <begin position="1"/>
        <end position="17"/>
    </location>
</feature>
<dbReference type="PROSITE" id="PS50097">
    <property type="entry name" value="BTB"/>
    <property type="match status" value="1"/>
</dbReference>
<dbReference type="Gene3D" id="3.30.710.10">
    <property type="entry name" value="Potassium Channel Kv1.1, Chain A"/>
    <property type="match status" value="1"/>
</dbReference>
<dbReference type="Proteomes" id="UP000319257">
    <property type="component" value="Unassembled WGS sequence"/>
</dbReference>
<evidence type="ECO:0000259" key="2">
    <source>
        <dbReference type="PROSITE" id="PS50097"/>
    </source>
</evidence>
<name>A0A507B5E8_9PEZI</name>
<dbReference type="SMART" id="SM00225">
    <property type="entry name" value="BTB"/>
    <property type="match status" value="1"/>
</dbReference>
<dbReference type="InParanoid" id="A0A507B5E8"/>
<dbReference type="RefSeq" id="XP_030999193.1">
    <property type="nucleotide sequence ID" value="XM_031137391.1"/>
</dbReference>
<dbReference type="AlphaFoldDB" id="A0A507B5E8"/>
<keyword evidence="4" id="KW-1185">Reference proteome</keyword>
<dbReference type="InterPro" id="IPR011333">
    <property type="entry name" value="SKP1/BTB/POZ_sf"/>
</dbReference>
<feature type="region of interest" description="Disordered" evidence="1">
    <location>
        <begin position="1"/>
        <end position="62"/>
    </location>
</feature>
<dbReference type="Pfam" id="PF00651">
    <property type="entry name" value="BTB"/>
    <property type="match status" value="1"/>
</dbReference>
<dbReference type="PANTHER" id="PTHR47843:SF2">
    <property type="entry name" value="BTB DOMAIN-CONTAINING PROTEIN"/>
    <property type="match status" value="1"/>
</dbReference>